<dbReference type="EMBL" id="LNCU01000070">
    <property type="protein sequence ID" value="KWV54732.1"/>
    <property type="molecule type" value="Genomic_DNA"/>
</dbReference>
<evidence type="ECO:0000313" key="2">
    <source>
        <dbReference type="Proteomes" id="UP000057737"/>
    </source>
</evidence>
<protein>
    <submittedName>
        <fullName evidence="1">Uncharacterized protein</fullName>
    </submittedName>
</protein>
<gene>
    <name evidence="1" type="ORF">AS156_07155</name>
</gene>
<sequence length="64" mass="7036">MLAVSTFAAAKNVPVEQHRSVTAISLLPEMVGGLGCVFGYSLPIRARTYFQLKQPERTYPVPDL</sequence>
<name>A0A109JT93_9BRAD</name>
<dbReference type="Proteomes" id="UP000057737">
    <property type="component" value="Unassembled WGS sequence"/>
</dbReference>
<comment type="caution">
    <text evidence="1">The sequence shown here is derived from an EMBL/GenBank/DDBJ whole genome shotgun (WGS) entry which is preliminary data.</text>
</comment>
<keyword evidence="2" id="KW-1185">Reference proteome</keyword>
<evidence type="ECO:0000313" key="1">
    <source>
        <dbReference type="EMBL" id="KWV54732.1"/>
    </source>
</evidence>
<dbReference type="AlphaFoldDB" id="A0A109JT93"/>
<dbReference type="OrthoDB" id="9897732at2"/>
<reference evidence="1 2" key="1">
    <citation type="submission" date="2015-11" db="EMBL/GenBank/DDBJ databases">
        <title>Draft Genome Sequence of the Strain BR 10303 (Bradyrhizobium sp.) isolated from nodules of Centrolobium paraense.</title>
        <authorList>
            <person name="Zelli J.E."/>
            <person name="Simoes-Araujo J.L."/>
            <person name="Barauna A.C."/>
            <person name="Silva K."/>
        </authorList>
    </citation>
    <scope>NUCLEOTIDE SEQUENCE [LARGE SCALE GENOMIC DNA]</scope>
    <source>
        <strain evidence="1 2">BR 10303</strain>
    </source>
</reference>
<organism evidence="1 2">
    <name type="scientific">Bradyrhizobium macuxiense</name>
    <dbReference type="NCBI Taxonomy" id="1755647"/>
    <lineage>
        <taxon>Bacteria</taxon>
        <taxon>Pseudomonadati</taxon>
        <taxon>Pseudomonadota</taxon>
        <taxon>Alphaproteobacteria</taxon>
        <taxon>Hyphomicrobiales</taxon>
        <taxon>Nitrobacteraceae</taxon>
        <taxon>Bradyrhizobium</taxon>
    </lineage>
</organism>
<proteinExistence type="predicted"/>
<accession>A0A109JT93</accession>
<dbReference type="RefSeq" id="WP_066507898.1">
    <property type="nucleotide sequence ID" value="NZ_LNCU01000070.1"/>
</dbReference>